<accession>A0A382QQ18</accession>
<dbReference type="AlphaFoldDB" id="A0A382QQ18"/>
<evidence type="ECO:0000313" key="2">
    <source>
        <dbReference type="EMBL" id="SVC87047.1"/>
    </source>
</evidence>
<reference evidence="2" key="1">
    <citation type="submission" date="2018-05" db="EMBL/GenBank/DDBJ databases">
        <authorList>
            <person name="Lanie J.A."/>
            <person name="Ng W.-L."/>
            <person name="Kazmierczak K.M."/>
            <person name="Andrzejewski T.M."/>
            <person name="Davidsen T.M."/>
            <person name="Wayne K.J."/>
            <person name="Tettelin H."/>
            <person name="Glass J.I."/>
            <person name="Rusch D."/>
            <person name="Podicherti R."/>
            <person name="Tsui H.-C.T."/>
            <person name="Winkler M.E."/>
        </authorList>
    </citation>
    <scope>NUCLEOTIDE SEQUENCE</scope>
</reference>
<feature type="transmembrane region" description="Helical" evidence="1">
    <location>
        <begin position="12"/>
        <end position="29"/>
    </location>
</feature>
<name>A0A382QQ18_9ZZZZ</name>
<proteinExistence type="predicted"/>
<gene>
    <name evidence="2" type="ORF">METZ01_LOCUS339901</name>
</gene>
<keyword evidence="1" id="KW-1133">Transmembrane helix</keyword>
<feature type="non-terminal residue" evidence="2">
    <location>
        <position position="75"/>
    </location>
</feature>
<dbReference type="EMBL" id="UINC01115775">
    <property type="protein sequence ID" value="SVC87047.1"/>
    <property type="molecule type" value="Genomic_DNA"/>
</dbReference>
<organism evidence="2">
    <name type="scientific">marine metagenome</name>
    <dbReference type="NCBI Taxonomy" id="408172"/>
    <lineage>
        <taxon>unclassified sequences</taxon>
        <taxon>metagenomes</taxon>
        <taxon>ecological metagenomes</taxon>
    </lineage>
</organism>
<keyword evidence="1" id="KW-0812">Transmembrane</keyword>
<sequence>MYELLKDLDKRWIFLLMFLSVTIPIYIIAKTGKSFPEVPTVLSETVFQAVEDLDEGDPVLLSFDFDPASEGELGP</sequence>
<protein>
    <submittedName>
        <fullName evidence="2">Uncharacterized protein</fullName>
    </submittedName>
</protein>
<evidence type="ECO:0000256" key="1">
    <source>
        <dbReference type="SAM" id="Phobius"/>
    </source>
</evidence>
<keyword evidence="1" id="KW-0472">Membrane</keyword>